<evidence type="ECO:0000313" key="2">
    <source>
        <dbReference type="EMBL" id="KAJ7961948.1"/>
    </source>
</evidence>
<dbReference type="AlphaFoldDB" id="A0AAD7PND2"/>
<proteinExistence type="predicted"/>
<sequence length="188" mass="20952">MEARKDPGEYWRSVMKEQPMPEAIQGLIVYSNSMSTPSDQDGNYSNNQLVKAAKHKCDQSSVMAVNNTNLKKPIVEDFEPRPSATAYDGDNKGFRSKKVLVKDFEPRPSITAYDGDDNGARSKSKFFKDFEPRPSASAYDGGDNGDRSESNFVKDFEPRPSASAYDGGDNGDRSKSNFVKDFEPRPNK</sequence>
<evidence type="ECO:0000313" key="3">
    <source>
        <dbReference type="Proteomes" id="UP001163823"/>
    </source>
</evidence>
<dbReference type="PANTHER" id="PTHR33731:SF2">
    <property type="entry name" value="ORGAN-SPECIFIC PROTEIN S2-LIKE"/>
    <property type="match status" value="1"/>
</dbReference>
<feature type="compositionally biased region" description="Basic and acidic residues" evidence="1">
    <location>
        <begin position="170"/>
        <end position="188"/>
    </location>
</feature>
<dbReference type="EMBL" id="JARAOO010000007">
    <property type="protein sequence ID" value="KAJ7961948.1"/>
    <property type="molecule type" value="Genomic_DNA"/>
</dbReference>
<dbReference type="KEGG" id="qsa:O6P43_017237"/>
<dbReference type="Proteomes" id="UP001163823">
    <property type="component" value="Chromosome 7"/>
</dbReference>
<protein>
    <submittedName>
        <fullName evidence="2">Organ specific protein</fullName>
    </submittedName>
</protein>
<feature type="compositionally biased region" description="Basic and acidic residues" evidence="1">
    <location>
        <begin position="144"/>
        <end position="158"/>
    </location>
</feature>
<dbReference type="Pfam" id="PF10950">
    <property type="entry name" value="Organ_specific"/>
    <property type="match status" value="2"/>
</dbReference>
<dbReference type="InterPro" id="IPR024489">
    <property type="entry name" value="Organ_specific_prot"/>
</dbReference>
<evidence type="ECO:0000256" key="1">
    <source>
        <dbReference type="SAM" id="MobiDB-lite"/>
    </source>
</evidence>
<accession>A0AAD7PND2</accession>
<dbReference type="PANTHER" id="PTHR33731">
    <property type="entry name" value="PROTEIN, PUTATIVE-RELATED"/>
    <property type="match status" value="1"/>
</dbReference>
<keyword evidence="3" id="KW-1185">Reference proteome</keyword>
<name>A0AAD7PND2_QUISA</name>
<reference evidence="2" key="1">
    <citation type="journal article" date="2023" name="Science">
        <title>Elucidation of the pathway for biosynthesis of saponin adjuvants from the soapbark tree.</title>
        <authorList>
            <person name="Reed J."/>
            <person name="Orme A."/>
            <person name="El-Demerdash A."/>
            <person name="Owen C."/>
            <person name="Martin L.B.B."/>
            <person name="Misra R.C."/>
            <person name="Kikuchi S."/>
            <person name="Rejzek M."/>
            <person name="Martin A.C."/>
            <person name="Harkess A."/>
            <person name="Leebens-Mack J."/>
            <person name="Louveau T."/>
            <person name="Stephenson M.J."/>
            <person name="Osbourn A."/>
        </authorList>
    </citation>
    <scope>NUCLEOTIDE SEQUENCE</scope>
    <source>
        <strain evidence="2">S10</strain>
    </source>
</reference>
<gene>
    <name evidence="2" type="ORF">O6P43_017237</name>
</gene>
<organism evidence="2 3">
    <name type="scientific">Quillaja saponaria</name>
    <name type="common">Soap bark tree</name>
    <dbReference type="NCBI Taxonomy" id="32244"/>
    <lineage>
        <taxon>Eukaryota</taxon>
        <taxon>Viridiplantae</taxon>
        <taxon>Streptophyta</taxon>
        <taxon>Embryophyta</taxon>
        <taxon>Tracheophyta</taxon>
        <taxon>Spermatophyta</taxon>
        <taxon>Magnoliopsida</taxon>
        <taxon>eudicotyledons</taxon>
        <taxon>Gunneridae</taxon>
        <taxon>Pentapetalae</taxon>
        <taxon>rosids</taxon>
        <taxon>fabids</taxon>
        <taxon>Fabales</taxon>
        <taxon>Quillajaceae</taxon>
        <taxon>Quillaja</taxon>
    </lineage>
</organism>
<feature type="region of interest" description="Disordered" evidence="1">
    <location>
        <begin position="105"/>
        <end position="188"/>
    </location>
</feature>
<comment type="caution">
    <text evidence="2">The sequence shown here is derived from an EMBL/GenBank/DDBJ whole genome shotgun (WGS) entry which is preliminary data.</text>
</comment>